<dbReference type="EMBL" id="KZ293666">
    <property type="protein sequence ID" value="PBK90276.1"/>
    <property type="molecule type" value="Genomic_DNA"/>
</dbReference>
<dbReference type="SUPFAM" id="SSF52833">
    <property type="entry name" value="Thioredoxin-like"/>
    <property type="match status" value="1"/>
</dbReference>
<dbReference type="Pfam" id="PF13409">
    <property type="entry name" value="GST_N_2"/>
    <property type="match status" value="1"/>
</dbReference>
<dbReference type="SUPFAM" id="SSF47616">
    <property type="entry name" value="GST C-terminal domain-like"/>
    <property type="match status" value="1"/>
</dbReference>
<dbReference type="InParanoid" id="A0A2H3DS62"/>
<dbReference type="PROSITE" id="PS50404">
    <property type="entry name" value="GST_NTER"/>
    <property type="match status" value="1"/>
</dbReference>
<dbReference type="InterPro" id="IPR036282">
    <property type="entry name" value="Glutathione-S-Trfase_C_sf"/>
</dbReference>
<dbReference type="AlphaFoldDB" id="A0A2H3DS62"/>
<gene>
    <name evidence="2" type="ORF">ARMGADRAFT_1064757</name>
</gene>
<dbReference type="Gene3D" id="3.40.30.10">
    <property type="entry name" value="Glutaredoxin"/>
    <property type="match status" value="1"/>
</dbReference>
<dbReference type="InterPro" id="IPR036249">
    <property type="entry name" value="Thioredoxin-like_sf"/>
</dbReference>
<name>A0A2H3DS62_ARMGA</name>
<protein>
    <recommendedName>
        <fullName evidence="1">GST N-terminal domain-containing protein</fullName>
    </recommendedName>
</protein>
<accession>A0A2H3DS62</accession>
<dbReference type="Proteomes" id="UP000217790">
    <property type="component" value="Unassembled WGS sequence"/>
</dbReference>
<evidence type="ECO:0000313" key="2">
    <source>
        <dbReference type="EMBL" id="PBK90276.1"/>
    </source>
</evidence>
<reference evidence="3" key="1">
    <citation type="journal article" date="2017" name="Nat. Ecol. Evol.">
        <title>Genome expansion and lineage-specific genetic innovations in the forest pathogenic fungi Armillaria.</title>
        <authorList>
            <person name="Sipos G."/>
            <person name="Prasanna A.N."/>
            <person name="Walter M.C."/>
            <person name="O'Connor E."/>
            <person name="Balint B."/>
            <person name="Krizsan K."/>
            <person name="Kiss B."/>
            <person name="Hess J."/>
            <person name="Varga T."/>
            <person name="Slot J."/>
            <person name="Riley R."/>
            <person name="Boka B."/>
            <person name="Rigling D."/>
            <person name="Barry K."/>
            <person name="Lee J."/>
            <person name="Mihaltcheva S."/>
            <person name="LaButti K."/>
            <person name="Lipzen A."/>
            <person name="Waldron R."/>
            <person name="Moloney N.M."/>
            <person name="Sperisen C."/>
            <person name="Kredics L."/>
            <person name="Vagvoelgyi C."/>
            <person name="Patrignani A."/>
            <person name="Fitzpatrick D."/>
            <person name="Nagy I."/>
            <person name="Doyle S."/>
            <person name="Anderson J.B."/>
            <person name="Grigoriev I.V."/>
            <person name="Gueldener U."/>
            <person name="Muensterkoetter M."/>
            <person name="Nagy L.G."/>
        </authorList>
    </citation>
    <scope>NUCLEOTIDE SEQUENCE [LARGE SCALE GENOMIC DNA]</scope>
    <source>
        <strain evidence="3">Ar21-2</strain>
    </source>
</reference>
<evidence type="ECO:0000259" key="1">
    <source>
        <dbReference type="PROSITE" id="PS50404"/>
    </source>
</evidence>
<dbReference type="OrthoDB" id="4951845at2759"/>
<feature type="domain" description="GST N-terminal" evidence="1">
    <location>
        <begin position="7"/>
        <end position="99"/>
    </location>
</feature>
<dbReference type="OMA" id="GRWGKHM"/>
<dbReference type="Pfam" id="PF22041">
    <property type="entry name" value="GST_C_7"/>
    <property type="match status" value="1"/>
</dbReference>
<organism evidence="2 3">
    <name type="scientific">Armillaria gallica</name>
    <name type="common">Bulbous honey fungus</name>
    <name type="synonym">Armillaria bulbosa</name>
    <dbReference type="NCBI Taxonomy" id="47427"/>
    <lineage>
        <taxon>Eukaryota</taxon>
        <taxon>Fungi</taxon>
        <taxon>Dikarya</taxon>
        <taxon>Basidiomycota</taxon>
        <taxon>Agaricomycotina</taxon>
        <taxon>Agaricomycetes</taxon>
        <taxon>Agaricomycetidae</taxon>
        <taxon>Agaricales</taxon>
        <taxon>Marasmiineae</taxon>
        <taxon>Physalacriaceae</taxon>
        <taxon>Armillaria</taxon>
    </lineage>
</organism>
<evidence type="ECO:0000313" key="3">
    <source>
        <dbReference type="Proteomes" id="UP000217790"/>
    </source>
</evidence>
<keyword evidence="3" id="KW-1185">Reference proteome</keyword>
<sequence length="245" mass="27761">MITLYDIPFKEVDSPGTVTTWRARYCLNLKNLPYQTVYVEGPDIETVAKEIGAAPTGLRPDEVSPKYTVPIIQDHSTGAVVSNSPEIAAYLDMTYPSSGPVLIPAGTMVLQLAFTDAIGEAIEYLMKPLFYPDFVMKRNDRTAAYMRERLSGICSLEALEGGEREKMWKTTKENLGRMNKWFEGSEGDFVMGKEPCFADTVISAFLWLIRNTVGRESAEWKDITTWNDGRWGKHMERFKPYENVM</sequence>
<proteinExistence type="predicted"/>
<dbReference type="Gene3D" id="1.20.1050.10">
    <property type="match status" value="1"/>
</dbReference>
<dbReference type="InterPro" id="IPR004045">
    <property type="entry name" value="Glutathione_S-Trfase_N"/>
</dbReference>
<dbReference type="InterPro" id="IPR054416">
    <property type="entry name" value="GST_UstS-like_C"/>
</dbReference>